<dbReference type="Pfam" id="PF04074">
    <property type="entry name" value="DUF386"/>
    <property type="match status" value="1"/>
</dbReference>
<reference evidence="1 2" key="1">
    <citation type="journal article" date="2020" name="Microorganisms">
        <title>Polyphasic Characterisation of Cedecea colo sp. nov., a New Enteric Bacterium Isolated from the Koala Hindgut.</title>
        <authorList>
            <person name="Boath J.M."/>
            <person name="Dakhal S."/>
            <person name="Van T.T.H."/>
            <person name="Moore R.J."/>
            <person name="Dekiwadia C."/>
            <person name="Macreadie I.G."/>
        </authorList>
    </citation>
    <scope>NUCLEOTIDE SEQUENCE [LARGE SCALE GENOMIC DNA]</scope>
    <source>
        <strain evidence="1 2">ZA</strain>
    </source>
</reference>
<gene>
    <name evidence="1" type="ORF">E2L00_04540</name>
</gene>
<protein>
    <submittedName>
        <fullName evidence="1">Beta-galactosidase subunit beta</fullName>
        <ecNumber evidence="1">3.2.1.23</ecNumber>
    </submittedName>
</protein>
<comment type="caution">
    <text evidence="1">The sequence shown here is derived from an EMBL/GenBank/DDBJ whole genome shotgun (WGS) entry which is preliminary data.</text>
</comment>
<dbReference type="Gene3D" id="2.60.120.370">
    <property type="entry name" value="YhcH/YjgK/YiaL"/>
    <property type="match status" value="1"/>
</dbReference>
<keyword evidence="1" id="KW-0378">Hydrolase</keyword>
<dbReference type="EMBL" id="SOYS01000002">
    <property type="protein sequence ID" value="NIY46809.1"/>
    <property type="molecule type" value="Genomic_DNA"/>
</dbReference>
<dbReference type="EC" id="3.2.1.23" evidence="1"/>
<name>A0ABX0VIE0_9ENTR</name>
<keyword evidence="1" id="KW-0326">Glycosidase</keyword>
<keyword evidence="2" id="KW-1185">Reference proteome</keyword>
<dbReference type="GO" id="GO:0004565">
    <property type="term" value="F:beta-galactosidase activity"/>
    <property type="evidence" value="ECO:0007669"/>
    <property type="project" value="UniProtKB-EC"/>
</dbReference>
<sequence>MIILDTVENFQRIYRAGKKWQRCMEAINNLDNILPNVFYSIGDSLVYRLAEGTEEGTELFEGHRRYFDVHYYLSGQETVEYADKKTLTPEAAYRDESDREYFCGKGAACTLVAGNVAIFENHEAYRFRESTGVKKAILKVTVEETYFLNK</sequence>
<proteinExistence type="predicted"/>
<dbReference type="RefSeq" id="WP_167607665.1">
    <property type="nucleotide sequence ID" value="NZ_SOYS01000002.1"/>
</dbReference>
<dbReference type="InterPro" id="IPR037012">
    <property type="entry name" value="NanQ/TabA/YiaL_sf"/>
</dbReference>
<evidence type="ECO:0000313" key="2">
    <source>
        <dbReference type="Proteomes" id="UP000697927"/>
    </source>
</evidence>
<dbReference type="SUPFAM" id="SSF51197">
    <property type="entry name" value="Clavaminate synthase-like"/>
    <property type="match status" value="1"/>
</dbReference>
<dbReference type="NCBIfam" id="NF007571">
    <property type="entry name" value="PRK10202.1"/>
    <property type="match status" value="1"/>
</dbReference>
<accession>A0ABX0VIE0</accession>
<dbReference type="Proteomes" id="UP000697927">
    <property type="component" value="Unassembled WGS sequence"/>
</dbReference>
<evidence type="ECO:0000313" key="1">
    <source>
        <dbReference type="EMBL" id="NIY46809.1"/>
    </source>
</evidence>
<organism evidence="1 2">
    <name type="scientific">Cedecea colo</name>
    <dbReference type="NCBI Taxonomy" id="2552946"/>
    <lineage>
        <taxon>Bacteria</taxon>
        <taxon>Pseudomonadati</taxon>
        <taxon>Pseudomonadota</taxon>
        <taxon>Gammaproteobacteria</taxon>
        <taxon>Enterobacterales</taxon>
        <taxon>Enterobacteriaceae</taxon>
        <taxon>Cedecea</taxon>
    </lineage>
</organism>
<dbReference type="PANTHER" id="PTHR34986">
    <property type="entry name" value="EVOLVED BETA-GALACTOSIDASE SUBUNIT BETA"/>
    <property type="match status" value="1"/>
</dbReference>
<dbReference type="PANTHER" id="PTHR34986:SF4">
    <property type="entry name" value="EVOLVED BETA-GALACTOSIDASE SUBUNIT BETA-RELATED"/>
    <property type="match status" value="1"/>
</dbReference>
<dbReference type="InterPro" id="IPR004375">
    <property type="entry name" value="NanQ/TabA/YiaL"/>
</dbReference>